<accession>A0A518EVN6</accession>
<keyword evidence="5 8" id="KW-0812">Transmembrane</keyword>
<evidence type="ECO:0000256" key="5">
    <source>
        <dbReference type="ARBA" id="ARBA00022692"/>
    </source>
</evidence>
<evidence type="ECO:0000313" key="10">
    <source>
        <dbReference type="Proteomes" id="UP000320390"/>
    </source>
</evidence>
<keyword evidence="10" id="KW-1185">Reference proteome</keyword>
<keyword evidence="3" id="KW-0813">Transport</keyword>
<dbReference type="GO" id="GO:0005886">
    <property type="term" value="C:plasma membrane"/>
    <property type="evidence" value="ECO:0007669"/>
    <property type="project" value="UniProtKB-SubCell"/>
</dbReference>
<dbReference type="Gene3D" id="1.10.3470.10">
    <property type="entry name" value="ABC transporter involved in vitamin B12 uptake, BtuC"/>
    <property type="match status" value="1"/>
</dbReference>
<keyword evidence="7 8" id="KW-0472">Membrane</keyword>
<dbReference type="PANTHER" id="PTHR30472">
    <property type="entry name" value="FERRIC ENTEROBACTIN TRANSPORT SYSTEM PERMEASE PROTEIN"/>
    <property type="match status" value="1"/>
</dbReference>
<dbReference type="InterPro" id="IPR037294">
    <property type="entry name" value="ABC_BtuC-like"/>
</dbReference>
<dbReference type="GO" id="GO:0022857">
    <property type="term" value="F:transmembrane transporter activity"/>
    <property type="evidence" value="ECO:0007669"/>
    <property type="project" value="InterPro"/>
</dbReference>
<comment type="subcellular location">
    <subcellularLocation>
        <location evidence="1">Cell membrane</location>
        <topology evidence="1">Multi-pass membrane protein</topology>
    </subcellularLocation>
</comment>
<dbReference type="Proteomes" id="UP000320390">
    <property type="component" value="Chromosome"/>
</dbReference>
<dbReference type="InterPro" id="IPR000522">
    <property type="entry name" value="ABC_transptr_permease_BtuC"/>
</dbReference>
<gene>
    <name evidence="9" type="primary">feuC</name>
    <name evidence="9" type="ORF">Poly30_36910</name>
</gene>
<reference evidence="9 10" key="1">
    <citation type="submission" date="2019-02" db="EMBL/GenBank/DDBJ databases">
        <title>Deep-cultivation of Planctomycetes and their phenomic and genomic characterization uncovers novel biology.</title>
        <authorList>
            <person name="Wiegand S."/>
            <person name="Jogler M."/>
            <person name="Boedeker C."/>
            <person name="Pinto D."/>
            <person name="Vollmers J."/>
            <person name="Rivas-Marin E."/>
            <person name="Kohn T."/>
            <person name="Peeters S.H."/>
            <person name="Heuer A."/>
            <person name="Rast P."/>
            <person name="Oberbeckmann S."/>
            <person name="Bunk B."/>
            <person name="Jeske O."/>
            <person name="Meyerdierks A."/>
            <person name="Storesund J.E."/>
            <person name="Kallscheuer N."/>
            <person name="Luecker S."/>
            <person name="Lage O.M."/>
            <person name="Pohl T."/>
            <person name="Merkel B.J."/>
            <person name="Hornburger P."/>
            <person name="Mueller R.-W."/>
            <person name="Bruemmer F."/>
            <person name="Labrenz M."/>
            <person name="Spormann A.M."/>
            <person name="Op den Camp H."/>
            <person name="Overmann J."/>
            <person name="Amann R."/>
            <person name="Jetten M.S.M."/>
            <person name="Mascher T."/>
            <person name="Medema M.H."/>
            <person name="Devos D.P."/>
            <person name="Kaster A.-K."/>
            <person name="Ovreas L."/>
            <person name="Rohde M."/>
            <person name="Galperin M.Y."/>
            <person name="Jogler C."/>
        </authorList>
    </citation>
    <scope>NUCLEOTIDE SEQUENCE [LARGE SCALE GENOMIC DNA]</scope>
    <source>
        <strain evidence="9 10">Poly30</strain>
    </source>
</reference>
<dbReference type="SUPFAM" id="SSF81345">
    <property type="entry name" value="ABC transporter involved in vitamin B12 uptake, BtuC"/>
    <property type="match status" value="1"/>
</dbReference>
<evidence type="ECO:0000256" key="1">
    <source>
        <dbReference type="ARBA" id="ARBA00004651"/>
    </source>
</evidence>
<name>A0A518EVN6_9BACT</name>
<feature type="transmembrane region" description="Helical" evidence="8">
    <location>
        <begin position="297"/>
        <end position="319"/>
    </location>
</feature>
<sequence>MIVSALVCMLIAAVIQIAAGAYATSWRETLGALGDRDLWSHPATLLRIVLGDPVGDTLGLARSVEIDTSTLIVWSVRLPRILLAVLVGINLGISGTIFQGITRNELAGPYLLGVSSGAGLAILLVLVAFPGFGPHLPLIASAGGLGAFLLVYAIAWRHGTSSIRLVLAGVIVAAIGGALQTALFLLMRDLATVQDAVSWTTGSLTGADWERVRIALPWTVVTTVLALGTSRYLDVMLLGDAAARSLGVSTERVRFGLAVIAVLAASTTIAVAGMIGFVGLIVPHIVRTATGPTSRPLLIGCFFVGPAIMLVADTAARLAFSPLQVPVGIVTGVLGGGYFLYLMRREQQLIRP</sequence>
<keyword evidence="6 8" id="KW-1133">Transmembrane helix</keyword>
<evidence type="ECO:0000256" key="6">
    <source>
        <dbReference type="ARBA" id="ARBA00022989"/>
    </source>
</evidence>
<proteinExistence type="inferred from homology"/>
<dbReference type="PANTHER" id="PTHR30472:SF25">
    <property type="entry name" value="ABC TRANSPORTER PERMEASE PROTEIN MJ0876-RELATED"/>
    <property type="match status" value="1"/>
</dbReference>
<feature type="transmembrane region" description="Helical" evidence="8">
    <location>
        <begin position="255"/>
        <end position="285"/>
    </location>
</feature>
<comment type="similarity">
    <text evidence="2">Belongs to the binding-protein-dependent transport system permease family. FecCD subfamily.</text>
</comment>
<dbReference type="EMBL" id="CP036434">
    <property type="protein sequence ID" value="QDV08155.1"/>
    <property type="molecule type" value="Genomic_DNA"/>
</dbReference>
<dbReference type="CDD" id="cd06550">
    <property type="entry name" value="TM_ABC_iron-siderophores_like"/>
    <property type="match status" value="1"/>
</dbReference>
<dbReference type="AlphaFoldDB" id="A0A518EVN6"/>
<dbReference type="FunFam" id="1.10.3470.10:FF:000001">
    <property type="entry name" value="Vitamin B12 ABC transporter permease BtuC"/>
    <property type="match status" value="1"/>
</dbReference>
<organism evidence="9 10">
    <name type="scientific">Saltatorellus ferox</name>
    <dbReference type="NCBI Taxonomy" id="2528018"/>
    <lineage>
        <taxon>Bacteria</taxon>
        <taxon>Pseudomonadati</taxon>
        <taxon>Planctomycetota</taxon>
        <taxon>Planctomycetia</taxon>
        <taxon>Planctomycetia incertae sedis</taxon>
        <taxon>Saltatorellus</taxon>
    </lineage>
</organism>
<protein>
    <submittedName>
        <fullName evidence="9">Iron-uptake system permease protein FeuC</fullName>
    </submittedName>
</protein>
<feature type="transmembrane region" description="Helical" evidence="8">
    <location>
        <begin position="165"/>
        <end position="187"/>
    </location>
</feature>
<keyword evidence="4" id="KW-1003">Cell membrane</keyword>
<evidence type="ECO:0000256" key="2">
    <source>
        <dbReference type="ARBA" id="ARBA00007935"/>
    </source>
</evidence>
<evidence type="ECO:0000313" key="9">
    <source>
        <dbReference type="EMBL" id="QDV08155.1"/>
    </source>
</evidence>
<feature type="transmembrane region" description="Helical" evidence="8">
    <location>
        <begin position="110"/>
        <end position="129"/>
    </location>
</feature>
<feature type="transmembrane region" description="Helical" evidence="8">
    <location>
        <begin position="81"/>
        <end position="98"/>
    </location>
</feature>
<feature type="transmembrane region" description="Helical" evidence="8">
    <location>
        <begin position="135"/>
        <end position="153"/>
    </location>
</feature>
<evidence type="ECO:0000256" key="4">
    <source>
        <dbReference type="ARBA" id="ARBA00022475"/>
    </source>
</evidence>
<evidence type="ECO:0000256" key="3">
    <source>
        <dbReference type="ARBA" id="ARBA00022448"/>
    </source>
</evidence>
<feature type="transmembrane region" description="Helical" evidence="8">
    <location>
        <begin position="325"/>
        <end position="343"/>
    </location>
</feature>
<evidence type="ECO:0000256" key="7">
    <source>
        <dbReference type="ARBA" id="ARBA00023136"/>
    </source>
</evidence>
<dbReference type="Pfam" id="PF01032">
    <property type="entry name" value="FecCD"/>
    <property type="match status" value="1"/>
</dbReference>
<evidence type="ECO:0000256" key="8">
    <source>
        <dbReference type="SAM" id="Phobius"/>
    </source>
</evidence>